<organism evidence="1 5">
    <name type="scientific">Pseudomonas cannabina</name>
    <dbReference type="NCBI Taxonomy" id="86840"/>
    <lineage>
        <taxon>Bacteria</taxon>
        <taxon>Pseudomonadati</taxon>
        <taxon>Pseudomonadota</taxon>
        <taxon>Gammaproteobacteria</taxon>
        <taxon>Pseudomonadales</taxon>
        <taxon>Pseudomonadaceae</taxon>
        <taxon>Pseudomonas</taxon>
    </lineage>
</organism>
<dbReference type="EMBL" id="RBPJ01000212">
    <property type="protein sequence ID" value="RMN92707.1"/>
    <property type="molecule type" value="Genomic_DNA"/>
</dbReference>
<protein>
    <submittedName>
        <fullName evidence="1">Uncharacterized protein</fullName>
    </submittedName>
</protein>
<name>A0A0P9L5V6_PSECA</name>
<evidence type="ECO:0000313" key="6">
    <source>
        <dbReference type="Proteomes" id="UP000269335"/>
    </source>
</evidence>
<evidence type="ECO:0000313" key="3">
    <source>
        <dbReference type="EMBL" id="RMN79459.1"/>
    </source>
</evidence>
<comment type="caution">
    <text evidence="1">The sequence shown here is derived from an EMBL/GenBank/DDBJ whole genome shotgun (WGS) entry which is preliminary data.</text>
</comment>
<sequence length="37" mass="4158">MFGPGHRSLMVLSWQFERLLNKHYGASPCPAPLTCVL</sequence>
<evidence type="ECO:0000313" key="7">
    <source>
        <dbReference type="Proteomes" id="UP000270524"/>
    </source>
</evidence>
<reference evidence="6 7" key="2">
    <citation type="submission" date="2018-08" db="EMBL/GenBank/DDBJ databases">
        <title>Recombination of ecologically and evolutionarily significant loci maintains genetic cohesion in the Pseudomonas syringae species complex.</title>
        <authorList>
            <person name="Dillon M."/>
            <person name="Thakur S."/>
            <person name="Almeida R.N.D."/>
            <person name="Weir B.S."/>
            <person name="Guttman D.S."/>
        </authorList>
    </citation>
    <scope>NUCLEOTIDE SEQUENCE [LARGE SCALE GENOMIC DNA]</scope>
    <source>
        <strain evidence="3 6">ICMP 15201</strain>
        <strain evidence="4 7">ICMP 15203</strain>
        <strain evidence="2 8">ICMP 2821</strain>
    </source>
</reference>
<dbReference type="Proteomes" id="UP000270524">
    <property type="component" value="Unassembled WGS sequence"/>
</dbReference>
<dbReference type="Proteomes" id="UP000281372">
    <property type="component" value="Unassembled WGS sequence"/>
</dbReference>
<dbReference type="EMBL" id="RBOW01000256">
    <property type="protein sequence ID" value="RMN36690.1"/>
    <property type="molecule type" value="Genomic_DNA"/>
</dbReference>
<proteinExistence type="predicted"/>
<evidence type="ECO:0000313" key="2">
    <source>
        <dbReference type="EMBL" id="RMN36690.1"/>
    </source>
</evidence>
<dbReference type="EMBL" id="LJPX01000605">
    <property type="protein sequence ID" value="KPW64953.1"/>
    <property type="molecule type" value="Genomic_DNA"/>
</dbReference>
<evidence type="ECO:0000313" key="5">
    <source>
        <dbReference type="Proteomes" id="UP000050564"/>
    </source>
</evidence>
<evidence type="ECO:0000313" key="4">
    <source>
        <dbReference type="EMBL" id="RMN92707.1"/>
    </source>
</evidence>
<dbReference type="Proteomes" id="UP000050564">
    <property type="component" value="Unassembled WGS sequence"/>
</dbReference>
<gene>
    <name evidence="1" type="ORF">ALO81_102388</name>
    <name evidence="4" type="ORF">ALQ51_102301</name>
    <name evidence="3" type="ORF">ALQ53_103702</name>
    <name evidence="2" type="ORF">ALQ64_102664</name>
</gene>
<evidence type="ECO:0000313" key="8">
    <source>
        <dbReference type="Proteomes" id="UP000281372"/>
    </source>
</evidence>
<dbReference type="Proteomes" id="UP000269335">
    <property type="component" value="Unassembled WGS sequence"/>
</dbReference>
<dbReference type="EMBL" id="RBPH01000176">
    <property type="protein sequence ID" value="RMN79459.1"/>
    <property type="molecule type" value="Genomic_DNA"/>
</dbReference>
<reference evidence="1 5" key="1">
    <citation type="submission" date="2015-09" db="EMBL/GenBank/DDBJ databases">
        <title>Genome announcement of multiple Pseudomonas syringae strains.</title>
        <authorList>
            <person name="Thakur S."/>
            <person name="Wang P.W."/>
            <person name="Gong Y."/>
            <person name="Weir B.S."/>
            <person name="Guttman D.S."/>
        </authorList>
    </citation>
    <scope>NUCLEOTIDE SEQUENCE [LARGE SCALE GENOMIC DNA]</scope>
    <source>
        <strain evidence="1 5">ICMP2823</strain>
    </source>
</reference>
<accession>A0A0P9L5V6</accession>
<evidence type="ECO:0000313" key="1">
    <source>
        <dbReference type="EMBL" id="KPW64953.1"/>
    </source>
</evidence>
<dbReference type="AlphaFoldDB" id="A0A0P9L5V6"/>